<evidence type="ECO:0000313" key="1">
    <source>
        <dbReference type="EMBL" id="KAF2794698.1"/>
    </source>
</evidence>
<keyword evidence="2" id="KW-1185">Reference proteome</keyword>
<protein>
    <submittedName>
        <fullName evidence="1">Uncharacterized protein</fullName>
    </submittedName>
</protein>
<dbReference type="EMBL" id="MU001882">
    <property type="protein sequence ID" value="KAF2794698.1"/>
    <property type="molecule type" value="Genomic_DNA"/>
</dbReference>
<organism evidence="1 2">
    <name type="scientific">Melanomma pulvis-pyrius CBS 109.77</name>
    <dbReference type="NCBI Taxonomy" id="1314802"/>
    <lineage>
        <taxon>Eukaryota</taxon>
        <taxon>Fungi</taxon>
        <taxon>Dikarya</taxon>
        <taxon>Ascomycota</taxon>
        <taxon>Pezizomycotina</taxon>
        <taxon>Dothideomycetes</taxon>
        <taxon>Pleosporomycetidae</taxon>
        <taxon>Pleosporales</taxon>
        <taxon>Melanommataceae</taxon>
        <taxon>Melanomma</taxon>
    </lineage>
</organism>
<name>A0A6A6XEK3_9PLEO</name>
<reference evidence="1" key="1">
    <citation type="journal article" date="2020" name="Stud. Mycol.">
        <title>101 Dothideomycetes genomes: a test case for predicting lifestyles and emergence of pathogens.</title>
        <authorList>
            <person name="Haridas S."/>
            <person name="Albert R."/>
            <person name="Binder M."/>
            <person name="Bloem J."/>
            <person name="Labutti K."/>
            <person name="Salamov A."/>
            <person name="Andreopoulos B."/>
            <person name="Baker S."/>
            <person name="Barry K."/>
            <person name="Bills G."/>
            <person name="Bluhm B."/>
            <person name="Cannon C."/>
            <person name="Castanera R."/>
            <person name="Culley D."/>
            <person name="Daum C."/>
            <person name="Ezra D."/>
            <person name="Gonzalez J."/>
            <person name="Henrissat B."/>
            <person name="Kuo A."/>
            <person name="Liang C."/>
            <person name="Lipzen A."/>
            <person name="Lutzoni F."/>
            <person name="Magnuson J."/>
            <person name="Mondo S."/>
            <person name="Nolan M."/>
            <person name="Ohm R."/>
            <person name="Pangilinan J."/>
            <person name="Park H.-J."/>
            <person name="Ramirez L."/>
            <person name="Alfaro M."/>
            <person name="Sun H."/>
            <person name="Tritt A."/>
            <person name="Yoshinaga Y."/>
            <person name="Zwiers L.-H."/>
            <person name="Turgeon B."/>
            <person name="Goodwin S."/>
            <person name="Spatafora J."/>
            <person name="Crous P."/>
            <person name="Grigoriev I."/>
        </authorList>
    </citation>
    <scope>NUCLEOTIDE SEQUENCE</scope>
    <source>
        <strain evidence="1">CBS 109.77</strain>
    </source>
</reference>
<sequence>MSFFVVQEERQRMFDHTSLLMFNAFPARVAARFLHSQWPECEMYIQHVHALVKCWRSYGELPKLKPPIKLCKLLADAGWLIHELGTYNVLERFLDSTFKIFEEGEVINESPMLVAKLHMISGVMFDNWGNFDNSINQFMTCLKIAQKYLNENNEFLGGIYNNLGNVSESVDKPN</sequence>
<dbReference type="AlphaFoldDB" id="A0A6A6XEK3"/>
<evidence type="ECO:0000313" key="2">
    <source>
        <dbReference type="Proteomes" id="UP000799757"/>
    </source>
</evidence>
<gene>
    <name evidence="1" type="ORF">K505DRAFT_360842</name>
</gene>
<dbReference type="Gene3D" id="1.25.40.10">
    <property type="entry name" value="Tetratricopeptide repeat domain"/>
    <property type="match status" value="1"/>
</dbReference>
<dbReference type="Proteomes" id="UP000799757">
    <property type="component" value="Unassembled WGS sequence"/>
</dbReference>
<dbReference type="InterPro" id="IPR011990">
    <property type="entry name" value="TPR-like_helical_dom_sf"/>
</dbReference>
<proteinExistence type="predicted"/>
<accession>A0A6A6XEK3</accession>